<keyword evidence="2 5" id="KW-0378">Hydrolase</keyword>
<dbReference type="AlphaFoldDB" id="A0A6P1TE20"/>
<dbReference type="PANTHER" id="PTHR43037:SF1">
    <property type="entry name" value="BLL1128 PROTEIN"/>
    <property type="match status" value="1"/>
</dbReference>
<protein>
    <submittedName>
        <fullName evidence="6">PHB depolymerase family esterase</fullName>
    </submittedName>
    <submittedName>
        <fullName evidence="5">Poly(3-hydroxybutyrate) depolymerase</fullName>
        <ecNumber evidence="5">3.1.1.75</ecNumber>
    </submittedName>
</protein>
<dbReference type="Gene3D" id="3.40.50.1820">
    <property type="entry name" value="alpha/beta hydrolase"/>
    <property type="match status" value="1"/>
</dbReference>
<dbReference type="SUPFAM" id="SSF53474">
    <property type="entry name" value="alpha/beta-Hydrolases"/>
    <property type="match status" value="2"/>
</dbReference>
<dbReference type="EC" id="3.1.1.75" evidence="5"/>
<dbReference type="InterPro" id="IPR010126">
    <property type="entry name" value="Esterase_phb"/>
</dbReference>
<dbReference type="Gene3D" id="2.60.40.10">
    <property type="entry name" value="Immunoglobulins"/>
    <property type="match status" value="1"/>
</dbReference>
<dbReference type="EMBL" id="JACHHR010000001">
    <property type="protein sequence ID" value="MBB5210548.1"/>
    <property type="molecule type" value="Genomic_DNA"/>
</dbReference>
<evidence type="ECO:0000256" key="3">
    <source>
        <dbReference type="SAM" id="SignalP"/>
    </source>
</evidence>
<evidence type="ECO:0000256" key="2">
    <source>
        <dbReference type="ARBA" id="ARBA00022801"/>
    </source>
</evidence>
<organism evidence="5 8">
    <name type="scientific">Microbulbifer hydrolyticus</name>
    <dbReference type="NCBI Taxonomy" id="48074"/>
    <lineage>
        <taxon>Bacteria</taxon>
        <taxon>Pseudomonadati</taxon>
        <taxon>Pseudomonadota</taxon>
        <taxon>Gammaproteobacteria</taxon>
        <taxon>Cellvibrionales</taxon>
        <taxon>Microbulbiferaceae</taxon>
        <taxon>Microbulbifer</taxon>
    </lineage>
</organism>
<proteinExistence type="predicted"/>
<dbReference type="Pfam" id="PF16403">
    <property type="entry name" value="Bact_surface_Ig-like"/>
    <property type="match status" value="1"/>
</dbReference>
<keyword evidence="7" id="KW-1185">Reference proteome</keyword>
<dbReference type="OrthoDB" id="5291933at2"/>
<reference evidence="5 8" key="2">
    <citation type="submission" date="2020-08" db="EMBL/GenBank/DDBJ databases">
        <title>Genomic Encyclopedia of Type Strains, Phase IV (KMG-IV): sequencing the most valuable type-strain genomes for metagenomic binning, comparative biology and taxonomic classification.</title>
        <authorList>
            <person name="Goeker M."/>
        </authorList>
    </citation>
    <scope>NUCLEOTIDE SEQUENCE [LARGE SCALE GENOMIC DNA]</scope>
    <source>
        <strain evidence="5 8">DSM 11525</strain>
    </source>
</reference>
<gene>
    <name evidence="6" type="ORF">GTQ55_08285</name>
    <name evidence="5" type="ORF">HNQ53_000736</name>
</gene>
<evidence type="ECO:0000313" key="7">
    <source>
        <dbReference type="Proteomes" id="UP000464675"/>
    </source>
</evidence>
<evidence type="ECO:0000313" key="5">
    <source>
        <dbReference type="EMBL" id="MBB5210548.1"/>
    </source>
</evidence>
<feature type="signal peptide" evidence="3">
    <location>
        <begin position="1"/>
        <end position="25"/>
    </location>
</feature>
<dbReference type="InterPro" id="IPR032179">
    <property type="entry name" value="Cry22Aa_Ig-like"/>
</dbReference>
<dbReference type="RefSeq" id="WP_161858308.1">
    <property type="nucleotide sequence ID" value="NZ_CP047491.1"/>
</dbReference>
<dbReference type="GO" id="GO:0050526">
    <property type="term" value="F:poly(3-hydroxybutyrate) depolymerase activity"/>
    <property type="evidence" value="ECO:0007669"/>
    <property type="project" value="UniProtKB-EC"/>
</dbReference>
<sequence length="480" mass="50324">MNIRKLLAPVIAAGCLLATASGAAAYSGSWSSEQTVGGKLKTFIYTPTTAPALNGKRALMVSLHGCVQKNDDIKNDGNWEAAADQYGMVVAVPQASGEGTYGFTGCWNFHTGNNASRSSSDQKYLINLVNALLADSSLNIDPAQVYLTGLSSGAGITNQMWCIAPDVFAGVGVNAGPAPGSTGSTLDLNSPSISVSQGETNCENFATQVPGGLGADYLKTQLWNTVHGTNDDSVAPAHAHRNADIAVAVYDDYDNINQCRTETIPGSAGDSDATIWCDSIGERVSKIMANGMGHAWPSGGNDGYYIDGDYVDYPAWISQWFFANNRRVDGGNPPPPIGENALVLEPPTAITLNECDPYQEPGYTATDAVNGDISNQVIVSGAGFDSCVAGNYTIDYSVTFSDASSASESRTVTVESAPPPANCTEYTDDNYAHSVSGRAYVLFGLTYAKGSGDALGLWNIFTVTTLAETSPGYFEKGSCP</sequence>
<dbReference type="InterPro" id="IPR029058">
    <property type="entry name" value="AB_hydrolase_fold"/>
</dbReference>
<reference evidence="6 7" key="1">
    <citation type="submission" date="2020-01" db="EMBL/GenBank/DDBJ databases">
        <title>The possibility of degradation of plastic by Microbulbifer hydrolyticus IRE-31.</title>
        <authorList>
            <person name="Liu L."/>
        </authorList>
    </citation>
    <scope>NUCLEOTIDE SEQUENCE [LARGE SCALE GENOMIC DNA]</scope>
    <source>
        <strain evidence="6 7">IRE-31</strain>
    </source>
</reference>
<evidence type="ECO:0000259" key="4">
    <source>
        <dbReference type="Pfam" id="PF16403"/>
    </source>
</evidence>
<dbReference type="InterPro" id="IPR050955">
    <property type="entry name" value="Plant_Biomass_Hydrol_Est"/>
</dbReference>
<evidence type="ECO:0000256" key="1">
    <source>
        <dbReference type="ARBA" id="ARBA00022729"/>
    </source>
</evidence>
<dbReference type="PANTHER" id="PTHR43037">
    <property type="entry name" value="UNNAMED PRODUCT-RELATED"/>
    <property type="match status" value="1"/>
</dbReference>
<dbReference type="Pfam" id="PF10503">
    <property type="entry name" value="Esterase_PHB"/>
    <property type="match status" value="1"/>
</dbReference>
<feature type="chain" id="PRO_5044645663" evidence="3">
    <location>
        <begin position="26"/>
        <end position="480"/>
    </location>
</feature>
<dbReference type="EMBL" id="CP047491">
    <property type="protein sequence ID" value="QHQ38982.1"/>
    <property type="molecule type" value="Genomic_DNA"/>
</dbReference>
<evidence type="ECO:0000313" key="6">
    <source>
        <dbReference type="EMBL" id="QHQ38982.1"/>
    </source>
</evidence>
<accession>A0A6P1TE20</accession>
<keyword evidence="1 3" id="KW-0732">Signal</keyword>
<dbReference type="InterPro" id="IPR013783">
    <property type="entry name" value="Ig-like_fold"/>
</dbReference>
<name>A0A6P1TE20_9GAMM</name>
<dbReference type="GO" id="GO:0005576">
    <property type="term" value="C:extracellular region"/>
    <property type="evidence" value="ECO:0007669"/>
    <property type="project" value="InterPro"/>
</dbReference>
<dbReference type="NCBIfam" id="TIGR01840">
    <property type="entry name" value="esterase_phb"/>
    <property type="match status" value="1"/>
</dbReference>
<dbReference type="Proteomes" id="UP000464675">
    <property type="component" value="Chromosome"/>
</dbReference>
<evidence type="ECO:0000313" key="8">
    <source>
        <dbReference type="Proteomes" id="UP000563601"/>
    </source>
</evidence>
<feature type="domain" description="Pesticidal crystal protein Cry22Aa Ig-like" evidence="4">
    <location>
        <begin position="348"/>
        <end position="414"/>
    </location>
</feature>
<dbReference type="Proteomes" id="UP000563601">
    <property type="component" value="Unassembled WGS sequence"/>
</dbReference>